<dbReference type="FunFam" id="3.40.50.720:FF:000203">
    <property type="entry name" value="D-3-phosphoglycerate dehydrogenase (SerA)"/>
    <property type="match status" value="1"/>
</dbReference>
<dbReference type="CDD" id="cd05301">
    <property type="entry name" value="GDH"/>
    <property type="match status" value="1"/>
</dbReference>
<dbReference type="EMBL" id="PFBG01000006">
    <property type="protein sequence ID" value="PIR86141.1"/>
    <property type="molecule type" value="Genomic_DNA"/>
</dbReference>
<keyword evidence="2 4" id="KW-0560">Oxidoreductase</keyword>
<dbReference type="GO" id="GO:0016618">
    <property type="term" value="F:hydroxypyruvate reductase [NAD(P)H] activity"/>
    <property type="evidence" value="ECO:0007669"/>
    <property type="project" value="TreeGrafter"/>
</dbReference>
<dbReference type="PROSITE" id="PS00671">
    <property type="entry name" value="D_2_HYDROXYACID_DH_3"/>
    <property type="match status" value="1"/>
</dbReference>
<dbReference type="GO" id="GO:0005829">
    <property type="term" value="C:cytosol"/>
    <property type="evidence" value="ECO:0007669"/>
    <property type="project" value="TreeGrafter"/>
</dbReference>
<dbReference type="GO" id="GO:0051287">
    <property type="term" value="F:NAD binding"/>
    <property type="evidence" value="ECO:0007669"/>
    <property type="project" value="InterPro"/>
</dbReference>
<keyword evidence="3" id="KW-0520">NAD</keyword>
<dbReference type="Proteomes" id="UP000229612">
    <property type="component" value="Unassembled WGS sequence"/>
</dbReference>
<dbReference type="InterPro" id="IPR029752">
    <property type="entry name" value="D-isomer_DH_CS1"/>
</dbReference>
<dbReference type="Gene3D" id="3.40.50.720">
    <property type="entry name" value="NAD(P)-binding Rossmann-like Domain"/>
    <property type="match status" value="2"/>
</dbReference>
<dbReference type="Pfam" id="PF00389">
    <property type="entry name" value="2-Hacid_dh"/>
    <property type="match status" value="1"/>
</dbReference>
<dbReference type="InterPro" id="IPR006140">
    <property type="entry name" value="D-isomer_DH_NAD-bd"/>
</dbReference>
<dbReference type="PANTHER" id="PTHR10996">
    <property type="entry name" value="2-HYDROXYACID DEHYDROGENASE-RELATED"/>
    <property type="match status" value="1"/>
</dbReference>
<evidence type="ECO:0000259" key="5">
    <source>
        <dbReference type="Pfam" id="PF00389"/>
    </source>
</evidence>
<feature type="domain" description="D-isomer specific 2-hydroxyacid dehydrogenase catalytic" evidence="5">
    <location>
        <begin position="4"/>
        <end position="321"/>
    </location>
</feature>
<organism evidence="7 8">
    <name type="scientific">Candidatus Kaiserbacteria bacterium CG10_big_fil_rev_8_21_14_0_10_44_10</name>
    <dbReference type="NCBI Taxonomy" id="1974606"/>
    <lineage>
        <taxon>Bacteria</taxon>
        <taxon>Candidatus Kaiseribacteriota</taxon>
    </lineage>
</organism>
<evidence type="ECO:0000259" key="6">
    <source>
        <dbReference type="Pfam" id="PF02826"/>
    </source>
</evidence>
<name>A0A2H0UIB5_9BACT</name>
<evidence type="ECO:0000256" key="1">
    <source>
        <dbReference type="ARBA" id="ARBA00005854"/>
    </source>
</evidence>
<reference evidence="8" key="1">
    <citation type="submission" date="2017-09" db="EMBL/GenBank/DDBJ databases">
        <title>Depth-based differentiation of microbial function through sediment-hosted aquifers and enrichment of novel symbionts in the deep terrestrial subsurface.</title>
        <authorList>
            <person name="Probst A.J."/>
            <person name="Ladd B."/>
            <person name="Jarett J.K."/>
            <person name="Geller-Mcgrath D.E."/>
            <person name="Sieber C.M.K."/>
            <person name="Emerson J.B."/>
            <person name="Anantharaman K."/>
            <person name="Thomas B.C."/>
            <person name="Malmstrom R."/>
            <person name="Stieglmeier M."/>
            <person name="Klingl A."/>
            <person name="Woyke T."/>
            <person name="Ryan C.M."/>
            <person name="Banfield J.F."/>
        </authorList>
    </citation>
    <scope>NUCLEOTIDE SEQUENCE [LARGE SCALE GENOMIC DNA]</scope>
</reference>
<gene>
    <name evidence="7" type="ORF">COU14_00575</name>
</gene>
<dbReference type="SUPFAM" id="SSF51735">
    <property type="entry name" value="NAD(P)-binding Rossmann-fold domains"/>
    <property type="match status" value="1"/>
</dbReference>
<evidence type="ECO:0000313" key="7">
    <source>
        <dbReference type="EMBL" id="PIR86141.1"/>
    </source>
</evidence>
<comment type="similarity">
    <text evidence="1 4">Belongs to the D-isomer specific 2-hydroxyacid dehydrogenase family.</text>
</comment>
<dbReference type="Pfam" id="PF02826">
    <property type="entry name" value="2-Hacid_dh_C"/>
    <property type="match status" value="1"/>
</dbReference>
<accession>A0A2H0UIB5</accession>
<proteinExistence type="inferred from homology"/>
<dbReference type="InterPro" id="IPR050223">
    <property type="entry name" value="D-isomer_2-hydroxyacid_DH"/>
</dbReference>
<dbReference type="PANTHER" id="PTHR10996:SF257">
    <property type="entry name" value="GLYOXYLATE REDUCTASE 1"/>
    <property type="match status" value="1"/>
</dbReference>
<evidence type="ECO:0000313" key="8">
    <source>
        <dbReference type="Proteomes" id="UP000229612"/>
    </source>
</evidence>
<comment type="caution">
    <text evidence="7">The sequence shown here is derived from an EMBL/GenBank/DDBJ whole genome shotgun (WGS) entry which is preliminary data.</text>
</comment>
<dbReference type="SUPFAM" id="SSF52283">
    <property type="entry name" value="Formate/glycerate dehydrogenase catalytic domain-like"/>
    <property type="match status" value="1"/>
</dbReference>
<dbReference type="InterPro" id="IPR006139">
    <property type="entry name" value="D-isomer_2_OHA_DH_cat_dom"/>
</dbReference>
<dbReference type="GO" id="GO:0030267">
    <property type="term" value="F:glyoxylate reductase (NADPH) activity"/>
    <property type="evidence" value="ECO:0007669"/>
    <property type="project" value="TreeGrafter"/>
</dbReference>
<dbReference type="AlphaFoldDB" id="A0A2H0UIB5"/>
<evidence type="ECO:0000256" key="4">
    <source>
        <dbReference type="RuleBase" id="RU003719"/>
    </source>
</evidence>
<feature type="domain" description="D-isomer specific 2-hydroxyacid dehydrogenase NAD-binding" evidence="6">
    <location>
        <begin position="111"/>
        <end position="290"/>
    </location>
</feature>
<evidence type="ECO:0000256" key="2">
    <source>
        <dbReference type="ARBA" id="ARBA00023002"/>
    </source>
</evidence>
<dbReference type="PROSITE" id="PS00065">
    <property type="entry name" value="D_2_HYDROXYACID_DH_1"/>
    <property type="match status" value="1"/>
</dbReference>
<sequence length="325" mass="35180">MMKIFVTRKIPEVGLTKLETAGHEVVVSDKDGVLTPEELVERLKAENPDAVLCLLTDKIDGEIFDAAPNAKIFANYAVGFDNIDLKEAKQRQIVITNTPDVLSEAVAEHTVALVLAIARRIVESDRFMRDGHYQGWGPLLLLGTELKGKTLGIVGCGRIGQRVAEIMHHGFGMKISYYDRQKNETLDSELSATFAPELDELLKTAEVISLHLPLTKDTKHLINSTRLSLMKSSALLINTARGAIIDESALAEALKAGTIAGAALDVFENEPAVHSELLPLANVILSPHIASATVEARNEMSIVAANNILAVLNGESPLNPIDVLD</sequence>
<protein>
    <submittedName>
        <fullName evidence="7">D-glycerate dehydrogenase</fullName>
    </submittedName>
</protein>
<evidence type="ECO:0000256" key="3">
    <source>
        <dbReference type="ARBA" id="ARBA00023027"/>
    </source>
</evidence>
<dbReference type="InterPro" id="IPR029753">
    <property type="entry name" value="D-isomer_DH_CS"/>
</dbReference>
<dbReference type="InterPro" id="IPR036291">
    <property type="entry name" value="NAD(P)-bd_dom_sf"/>
</dbReference>